<dbReference type="GO" id="GO:0005524">
    <property type="term" value="F:ATP binding"/>
    <property type="evidence" value="ECO:0007669"/>
    <property type="project" value="UniProtKB-UniRule"/>
</dbReference>
<evidence type="ECO:0000256" key="9">
    <source>
        <dbReference type="ARBA" id="ARBA00022840"/>
    </source>
</evidence>
<comment type="catalytic activity">
    <reaction evidence="11">
        <text>adenosine + ATP = AMP + ADP + H(+)</text>
        <dbReference type="Rhea" id="RHEA:20824"/>
        <dbReference type="ChEBI" id="CHEBI:15378"/>
        <dbReference type="ChEBI" id="CHEBI:16335"/>
        <dbReference type="ChEBI" id="CHEBI:30616"/>
        <dbReference type="ChEBI" id="CHEBI:456215"/>
        <dbReference type="ChEBI" id="CHEBI:456216"/>
        <dbReference type="EC" id="2.7.1.20"/>
    </reaction>
</comment>
<organism evidence="13 14">
    <name type="scientific">Imshaugia aleurites</name>
    <dbReference type="NCBI Taxonomy" id="172621"/>
    <lineage>
        <taxon>Eukaryota</taxon>
        <taxon>Fungi</taxon>
        <taxon>Dikarya</taxon>
        <taxon>Ascomycota</taxon>
        <taxon>Pezizomycotina</taxon>
        <taxon>Lecanoromycetes</taxon>
        <taxon>OSLEUM clade</taxon>
        <taxon>Lecanoromycetidae</taxon>
        <taxon>Lecanorales</taxon>
        <taxon>Lecanorineae</taxon>
        <taxon>Parmeliaceae</taxon>
        <taxon>Imshaugia</taxon>
    </lineage>
</organism>
<dbReference type="GO" id="GO:0004001">
    <property type="term" value="F:adenosine kinase activity"/>
    <property type="evidence" value="ECO:0007669"/>
    <property type="project" value="UniProtKB-UniRule"/>
</dbReference>
<dbReference type="OrthoDB" id="432447at2759"/>
<gene>
    <name evidence="13" type="primary">ADO1</name>
    <name evidence="13" type="ORF">IMSHALPRED_000152</name>
</gene>
<evidence type="ECO:0000256" key="6">
    <source>
        <dbReference type="ARBA" id="ARBA00022726"/>
    </source>
</evidence>
<dbReference type="GO" id="GO:0006166">
    <property type="term" value="P:purine ribonucleoside salvage"/>
    <property type="evidence" value="ECO:0007669"/>
    <property type="project" value="UniProtKB-KW"/>
</dbReference>
<dbReference type="UniPathway" id="UPA00588">
    <property type="reaction ID" value="UER00659"/>
</dbReference>
<evidence type="ECO:0000313" key="13">
    <source>
        <dbReference type="EMBL" id="CAF9904721.1"/>
    </source>
</evidence>
<dbReference type="Proteomes" id="UP000664534">
    <property type="component" value="Unassembled WGS sequence"/>
</dbReference>
<evidence type="ECO:0000256" key="5">
    <source>
        <dbReference type="ARBA" id="ARBA00022679"/>
    </source>
</evidence>
<protein>
    <recommendedName>
        <fullName evidence="4 11">Adenosine kinase</fullName>
        <shortName evidence="11">AK</shortName>
        <ecNumber evidence="4 11">2.7.1.20</ecNumber>
    </recommendedName>
    <alternativeName>
        <fullName evidence="11">Adenosine 5'-phosphotransferase</fullName>
    </alternativeName>
</protein>
<dbReference type="CDD" id="cd01168">
    <property type="entry name" value="adenosine_kinase"/>
    <property type="match status" value="1"/>
</dbReference>
<dbReference type="GO" id="GO:0005634">
    <property type="term" value="C:nucleus"/>
    <property type="evidence" value="ECO:0007669"/>
    <property type="project" value="TreeGrafter"/>
</dbReference>
<keyword evidence="14" id="KW-1185">Reference proteome</keyword>
<comment type="pathway">
    <text evidence="2 11">Purine metabolism; AMP biosynthesis via salvage pathway; AMP from adenosine: step 1/1.</text>
</comment>
<evidence type="ECO:0000313" key="14">
    <source>
        <dbReference type="Proteomes" id="UP000664534"/>
    </source>
</evidence>
<name>A0A8H3ECT2_9LECA</name>
<comment type="function">
    <text evidence="11">ATP dependent phosphorylation of adenosine and other related nucleoside analogs to monophosphate derivatives.</text>
</comment>
<dbReference type="Pfam" id="PF00294">
    <property type="entry name" value="PfkB"/>
    <property type="match status" value="1"/>
</dbReference>
<evidence type="ECO:0000256" key="11">
    <source>
        <dbReference type="RuleBase" id="RU368116"/>
    </source>
</evidence>
<dbReference type="GO" id="GO:0044209">
    <property type="term" value="P:AMP salvage"/>
    <property type="evidence" value="ECO:0007669"/>
    <property type="project" value="UniProtKB-UniRule"/>
</dbReference>
<evidence type="ECO:0000256" key="1">
    <source>
        <dbReference type="ARBA" id="ARBA00001946"/>
    </source>
</evidence>
<sequence length="298" mass="32422">MASTQAYALLCLENPLLDIQGQGDEAMLAKYGLKPNDAILAEEKHMALYEDLLQNHSAKLIAGGAAQNTTRGAQYILPPHSTLYIGCVGADKYATTLRTKNEEAGVRSEYLVSPDQPTGRCGVIITGHDRSMCTHLAAANEYKLSHLQSAPIWALVQQAGVYFVGGYHLTVCVPAILALAEEAARADKVFVMSLSAPFIPLFFKEQLALTSKYWDYVIGNETEARSWAEGQGLETRDVKEIARLVAELPKENKGRKRTVVFTQGTESTVVAVQGEEGVKEFGIKEVKKEDICDTNGAG</sequence>
<keyword evidence="7 11" id="KW-0547">Nucleotide-binding</keyword>
<evidence type="ECO:0000256" key="8">
    <source>
        <dbReference type="ARBA" id="ARBA00022777"/>
    </source>
</evidence>
<proteinExistence type="inferred from homology"/>
<dbReference type="Gene3D" id="3.40.1190.20">
    <property type="match status" value="1"/>
</dbReference>
<accession>A0A8H3ECT2</accession>
<evidence type="ECO:0000256" key="2">
    <source>
        <dbReference type="ARBA" id="ARBA00004801"/>
    </source>
</evidence>
<feature type="domain" description="Carbohydrate kinase PfkB" evidence="12">
    <location>
        <begin position="27"/>
        <end position="298"/>
    </location>
</feature>
<dbReference type="EC" id="2.7.1.20" evidence="4 11"/>
<keyword evidence="6 11" id="KW-0660">Purine salvage</keyword>
<keyword evidence="10 11" id="KW-0460">Magnesium</keyword>
<dbReference type="InterPro" id="IPR001805">
    <property type="entry name" value="Adenokinase"/>
</dbReference>
<dbReference type="InterPro" id="IPR011611">
    <property type="entry name" value="PfkB_dom"/>
</dbReference>
<evidence type="ECO:0000256" key="3">
    <source>
        <dbReference type="ARBA" id="ARBA00010688"/>
    </source>
</evidence>
<evidence type="ECO:0000256" key="7">
    <source>
        <dbReference type="ARBA" id="ARBA00022741"/>
    </source>
</evidence>
<dbReference type="FunFam" id="3.30.1110.10:FF:000001">
    <property type="entry name" value="Adenosine kinase a"/>
    <property type="match status" value="1"/>
</dbReference>
<keyword evidence="5 11" id="KW-0808">Transferase</keyword>
<dbReference type="EMBL" id="CAJPDT010000001">
    <property type="protein sequence ID" value="CAF9904721.1"/>
    <property type="molecule type" value="Genomic_DNA"/>
</dbReference>
<dbReference type="SUPFAM" id="SSF53613">
    <property type="entry name" value="Ribokinase-like"/>
    <property type="match status" value="1"/>
</dbReference>
<keyword evidence="9 11" id="KW-0067">ATP-binding</keyword>
<comment type="caution">
    <text evidence="13">The sequence shown here is derived from an EMBL/GenBank/DDBJ whole genome shotgun (WGS) entry which is preliminary data.</text>
</comment>
<evidence type="ECO:0000256" key="10">
    <source>
        <dbReference type="ARBA" id="ARBA00022842"/>
    </source>
</evidence>
<dbReference type="PANTHER" id="PTHR45769:SF3">
    <property type="entry name" value="ADENOSINE KINASE"/>
    <property type="match status" value="1"/>
</dbReference>
<dbReference type="AlphaFoldDB" id="A0A8H3ECT2"/>
<evidence type="ECO:0000256" key="4">
    <source>
        <dbReference type="ARBA" id="ARBA00012119"/>
    </source>
</evidence>
<dbReference type="PRINTS" id="PR00989">
    <property type="entry name" value="ADENOKINASE"/>
</dbReference>
<keyword evidence="8 11" id="KW-0418">Kinase</keyword>
<dbReference type="Gene3D" id="3.30.1110.10">
    <property type="match status" value="1"/>
</dbReference>
<dbReference type="PANTHER" id="PTHR45769">
    <property type="entry name" value="ADENOSINE KINASE"/>
    <property type="match status" value="1"/>
</dbReference>
<dbReference type="GO" id="GO:0006144">
    <property type="term" value="P:purine nucleobase metabolic process"/>
    <property type="evidence" value="ECO:0007669"/>
    <property type="project" value="TreeGrafter"/>
</dbReference>
<comment type="cofactor">
    <cofactor evidence="1 11">
        <name>Mg(2+)</name>
        <dbReference type="ChEBI" id="CHEBI:18420"/>
    </cofactor>
</comment>
<dbReference type="InterPro" id="IPR029056">
    <property type="entry name" value="Ribokinase-like"/>
</dbReference>
<reference evidence="13" key="1">
    <citation type="submission" date="2021-03" db="EMBL/GenBank/DDBJ databases">
        <authorList>
            <person name="Tagirdzhanova G."/>
        </authorList>
    </citation>
    <scope>NUCLEOTIDE SEQUENCE</scope>
</reference>
<dbReference type="GO" id="GO:0005829">
    <property type="term" value="C:cytosol"/>
    <property type="evidence" value="ECO:0007669"/>
    <property type="project" value="TreeGrafter"/>
</dbReference>
<comment type="similarity">
    <text evidence="3 11">Belongs to the carbohydrate kinase PfkB family.</text>
</comment>
<evidence type="ECO:0000259" key="12">
    <source>
        <dbReference type="Pfam" id="PF00294"/>
    </source>
</evidence>